<protein>
    <submittedName>
        <fullName evidence="1">Nucleoside-diphosphate sugar epimerase</fullName>
    </submittedName>
</protein>
<dbReference type="InterPro" id="IPR009367">
    <property type="entry name" value="Elm1-like"/>
</dbReference>
<dbReference type="Pfam" id="PF06258">
    <property type="entry name" value="Mito_fiss_Elm1"/>
    <property type="match status" value="1"/>
</dbReference>
<dbReference type="EMBL" id="BSNM01000016">
    <property type="protein sequence ID" value="GLQ32509.1"/>
    <property type="molecule type" value="Genomic_DNA"/>
</dbReference>
<evidence type="ECO:0000313" key="2">
    <source>
        <dbReference type="Proteomes" id="UP001161389"/>
    </source>
</evidence>
<comment type="caution">
    <text evidence="1">The sequence shown here is derived from an EMBL/GenBank/DDBJ whole genome shotgun (WGS) entry which is preliminary data.</text>
</comment>
<reference evidence="1" key="2">
    <citation type="submission" date="2023-01" db="EMBL/GenBank/DDBJ databases">
        <title>Draft genome sequence of Litoribrevibacter albus strain NBRC 110071.</title>
        <authorList>
            <person name="Sun Q."/>
            <person name="Mori K."/>
        </authorList>
    </citation>
    <scope>NUCLEOTIDE SEQUENCE</scope>
    <source>
        <strain evidence="1">NBRC 110071</strain>
    </source>
</reference>
<dbReference type="AlphaFoldDB" id="A0AA37SED2"/>
<name>A0AA37SED2_9GAMM</name>
<keyword evidence="2" id="KW-1185">Reference proteome</keyword>
<proteinExistence type="predicted"/>
<dbReference type="Proteomes" id="UP001161389">
    <property type="component" value="Unassembled WGS sequence"/>
</dbReference>
<evidence type="ECO:0000313" key="1">
    <source>
        <dbReference type="EMBL" id="GLQ32509.1"/>
    </source>
</evidence>
<reference evidence="1" key="1">
    <citation type="journal article" date="2014" name="Int. J. Syst. Evol. Microbiol.">
        <title>Complete genome sequence of Corynebacterium casei LMG S-19264T (=DSM 44701T), isolated from a smear-ripened cheese.</title>
        <authorList>
            <consortium name="US DOE Joint Genome Institute (JGI-PGF)"/>
            <person name="Walter F."/>
            <person name="Albersmeier A."/>
            <person name="Kalinowski J."/>
            <person name="Ruckert C."/>
        </authorList>
    </citation>
    <scope>NUCLEOTIDE SEQUENCE</scope>
    <source>
        <strain evidence="1">NBRC 110071</strain>
    </source>
</reference>
<sequence>MSDIPIKICFVTDEKPGHKNQLLGLEQSLRMQTQIESIWISARETTASWFDVIAKRCQVELDWIPDVVVGAGNSTHKLVLAIKRKFQCFSVILMKPSLIPMSWFDALIVPEHDNPSSHVNVYSSCGVLNKIRPRGVDYRTTGRGLILIGGDSKHYQWDSSLVCSQIERVISKTRNVKDWLIADSRRTPVSFELEVHELMKDVITYISHYDTSPEWLPEQMSKSDCIWVTPDSVSMVYEALTSGAEVGVFDLPVKKNNRITKGVDSLRRDQRIMSVDNMLKIRAGSVFGSEADRAAKWLLDCII</sequence>
<dbReference type="RefSeq" id="WP_284382522.1">
    <property type="nucleotide sequence ID" value="NZ_BSNM01000016.1"/>
</dbReference>
<organism evidence="1 2">
    <name type="scientific">Litoribrevibacter albus</name>
    <dbReference type="NCBI Taxonomy" id="1473156"/>
    <lineage>
        <taxon>Bacteria</taxon>
        <taxon>Pseudomonadati</taxon>
        <taxon>Pseudomonadota</taxon>
        <taxon>Gammaproteobacteria</taxon>
        <taxon>Oceanospirillales</taxon>
        <taxon>Oceanospirillaceae</taxon>
        <taxon>Litoribrevibacter</taxon>
    </lineage>
</organism>
<accession>A0AA37SED2</accession>
<gene>
    <name evidence="1" type="ORF">GCM10007876_29880</name>
</gene>